<dbReference type="Proteomes" id="UP000033434">
    <property type="component" value="Unassembled WGS sequence"/>
</dbReference>
<dbReference type="Pfam" id="PF20434">
    <property type="entry name" value="BD-FAE"/>
    <property type="match status" value="1"/>
</dbReference>
<dbReference type="PATRIC" id="fig|1129367.4.peg.1454"/>
<dbReference type="RefSeq" id="WP_046355199.1">
    <property type="nucleotide sequence ID" value="NZ_AUXW01000135.1"/>
</dbReference>
<dbReference type="AlphaFoldDB" id="A0A0F6AED8"/>
<feature type="chain" id="PRO_5002498932" description="BD-FAE-like domain-containing protein" evidence="2">
    <location>
        <begin position="22"/>
        <end position="489"/>
    </location>
</feature>
<evidence type="ECO:0000256" key="1">
    <source>
        <dbReference type="ARBA" id="ARBA00022801"/>
    </source>
</evidence>
<name>A0A0F6AED8_9GAMM</name>
<accession>A0A0F6AED8</accession>
<feature type="signal peptide" evidence="2">
    <location>
        <begin position="1"/>
        <end position="21"/>
    </location>
</feature>
<gene>
    <name evidence="4" type="ORF">N479_08410</name>
</gene>
<dbReference type="Gene3D" id="3.40.50.1820">
    <property type="entry name" value="alpha/beta hydrolase"/>
    <property type="match status" value="1"/>
</dbReference>
<sequence length="489" mass="53782">MKHLPSVLSCLALSISTVASASIFPDPQALLTHYLQGKPTEGNPALTASMGYFSHHDAALKEMLNSGSADIESIVTGASYCFAAVASKPPVSLLPKLYSQDGQCNEVNTALAHRSWYYTDAQCTTAIEYKNESDTEFCLREFDYKAQRYGNSEDLNFVQDAWMPGYTATLPITTKPQDFAEIPLVQRTTYKTTFNARGTCHLEMRVYKNANNHNATPIIMIHGGGWLERLGTARTAEAQLAQFTDAGFVVYMPYYRLVEDREAGPACNQVNIEDSKQDIRDAFLWVQANNANYTTSNKSVRITGQSAGGHMAVWLSQQFPNKVDKIAPMFPVADFAHQLKEVQDGTYVHGYIERMIAILSGKAHWQDLTGNEPVVVNNSLLQTIEQAPTQAPEMFISHGMADTIVSPSQSLRLCNALSGNIATGPAQANTLVFDKQYAQVQCRDGSELHLLEKAEHHFDGCGLGLCDVGGPDGLVATQAMMTNMIEWLK</sequence>
<dbReference type="SUPFAM" id="SSF53474">
    <property type="entry name" value="alpha/beta-Hydrolases"/>
    <property type="match status" value="1"/>
</dbReference>
<evidence type="ECO:0000259" key="3">
    <source>
        <dbReference type="Pfam" id="PF20434"/>
    </source>
</evidence>
<dbReference type="InterPro" id="IPR029058">
    <property type="entry name" value="AB_hydrolase_fold"/>
</dbReference>
<dbReference type="EMBL" id="AUXW01000135">
    <property type="protein sequence ID" value="KKE84577.1"/>
    <property type="molecule type" value="Genomic_DNA"/>
</dbReference>
<dbReference type="GO" id="GO:0016787">
    <property type="term" value="F:hydrolase activity"/>
    <property type="evidence" value="ECO:0007669"/>
    <property type="project" value="UniProtKB-KW"/>
</dbReference>
<evidence type="ECO:0000313" key="5">
    <source>
        <dbReference type="Proteomes" id="UP000033434"/>
    </source>
</evidence>
<proteinExistence type="predicted"/>
<dbReference type="PANTHER" id="PTHR48081">
    <property type="entry name" value="AB HYDROLASE SUPERFAMILY PROTEIN C4A8.06C"/>
    <property type="match status" value="1"/>
</dbReference>
<protein>
    <recommendedName>
        <fullName evidence="3">BD-FAE-like domain-containing protein</fullName>
    </recommendedName>
</protein>
<dbReference type="InterPro" id="IPR050300">
    <property type="entry name" value="GDXG_lipolytic_enzyme"/>
</dbReference>
<keyword evidence="1" id="KW-0378">Hydrolase</keyword>
<feature type="domain" description="BD-FAE-like" evidence="3">
    <location>
        <begin position="205"/>
        <end position="417"/>
    </location>
</feature>
<comment type="caution">
    <text evidence="4">The sequence shown here is derived from an EMBL/GenBank/DDBJ whole genome shotgun (WGS) entry which is preliminary data.</text>
</comment>
<evidence type="ECO:0000256" key="2">
    <source>
        <dbReference type="SAM" id="SignalP"/>
    </source>
</evidence>
<evidence type="ECO:0000313" key="4">
    <source>
        <dbReference type="EMBL" id="KKE84577.1"/>
    </source>
</evidence>
<dbReference type="InterPro" id="IPR049492">
    <property type="entry name" value="BD-FAE-like_dom"/>
</dbReference>
<reference evidence="4 5" key="1">
    <citation type="journal article" date="2015" name="BMC Genomics">
        <title>Genome mining reveals unlocked bioactive potential of marine Gram-negative bacteria.</title>
        <authorList>
            <person name="Machado H."/>
            <person name="Sonnenschein E.C."/>
            <person name="Melchiorsen J."/>
            <person name="Gram L."/>
        </authorList>
    </citation>
    <scope>NUCLEOTIDE SEQUENCE [LARGE SCALE GENOMIC DNA]</scope>
    <source>
        <strain evidence="4 5">S4054</strain>
    </source>
</reference>
<keyword evidence="2" id="KW-0732">Signal</keyword>
<organism evidence="4 5">
    <name type="scientific">Pseudoalteromonas luteoviolacea S4054</name>
    <dbReference type="NCBI Taxonomy" id="1129367"/>
    <lineage>
        <taxon>Bacteria</taxon>
        <taxon>Pseudomonadati</taxon>
        <taxon>Pseudomonadota</taxon>
        <taxon>Gammaproteobacteria</taxon>
        <taxon>Alteromonadales</taxon>
        <taxon>Pseudoalteromonadaceae</taxon>
        <taxon>Pseudoalteromonas</taxon>
    </lineage>
</organism>